<reference evidence="5 6" key="1">
    <citation type="journal article" date="2021" name="Nat. Plants">
        <title>The Taxus genome provides insights into paclitaxel biosynthesis.</title>
        <authorList>
            <person name="Xiong X."/>
            <person name="Gou J."/>
            <person name="Liao Q."/>
            <person name="Li Y."/>
            <person name="Zhou Q."/>
            <person name="Bi G."/>
            <person name="Li C."/>
            <person name="Du R."/>
            <person name="Wang X."/>
            <person name="Sun T."/>
            <person name="Guo L."/>
            <person name="Liang H."/>
            <person name="Lu P."/>
            <person name="Wu Y."/>
            <person name="Zhang Z."/>
            <person name="Ro D.K."/>
            <person name="Shang Y."/>
            <person name="Huang S."/>
            <person name="Yan J."/>
        </authorList>
    </citation>
    <scope>NUCLEOTIDE SEQUENCE [LARGE SCALE GENOMIC DNA]</scope>
    <source>
        <strain evidence="5">Ta-2019</strain>
    </source>
</reference>
<feature type="domain" description="Shugoshin C-terminal" evidence="4">
    <location>
        <begin position="218"/>
        <end position="236"/>
    </location>
</feature>
<dbReference type="GO" id="GO:0045144">
    <property type="term" value="P:meiotic sister chromatid segregation"/>
    <property type="evidence" value="ECO:0007669"/>
    <property type="project" value="InterPro"/>
</dbReference>
<feature type="domain" description="Shugoshin C-terminal" evidence="4">
    <location>
        <begin position="363"/>
        <end position="387"/>
    </location>
</feature>
<dbReference type="InterPro" id="IPR044693">
    <property type="entry name" value="SGO_plant"/>
</dbReference>
<proteinExistence type="inferred from homology"/>
<dbReference type="Proteomes" id="UP000824469">
    <property type="component" value="Unassembled WGS sequence"/>
</dbReference>
<evidence type="ECO:0000256" key="3">
    <source>
        <dbReference type="SAM" id="MobiDB-lite"/>
    </source>
</evidence>
<dbReference type="PANTHER" id="PTHR34373:SF9">
    <property type="entry name" value="SHUGOSHIN 2"/>
    <property type="match status" value="1"/>
</dbReference>
<dbReference type="EMBL" id="JAHRHJ020000011">
    <property type="protein sequence ID" value="KAH9295753.1"/>
    <property type="molecule type" value="Genomic_DNA"/>
</dbReference>
<keyword evidence="6" id="KW-1185">Reference proteome</keyword>
<dbReference type="Pfam" id="PF07557">
    <property type="entry name" value="Shugoshin_C"/>
    <property type="match status" value="2"/>
</dbReference>
<evidence type="ECO:0000313" key="5">
    <source>
        <dbReference type="EMBL" id="KAH9295753.1"/>
    </source>
</evidence>
<accession>A0AA38CBT5</accession>
<protein>
    <recommendedName>
        <fullName evidence="4">Shugoshin C-terminal domain-containing protein</fullName>
    </recommendedName>
</protein>
<dbReference type="GO" id="GO:0000775">
    <property type="term" value="C:chromosome, centromeric region"/>
    <property type="evidence" value="ECO:0007669"/>
    <property type="project" value="InterPro"/>
</dbReference>
<dbReference type="PANTHER" id="PTHR34373">
    <property type="entry name" value="SHUGOSHIN 2"/>
    <property type="match status" value="1"/>
</dbReference>
<evidence type="ECO:0000256" key="1">
    <source>
        <dbReference type="ARBA" id="ARBA00010845"/>
    </source>
</evidence>
<feature type="region of interest" description="Disordered" evidence="3">
    <location>
        <begin position="183"/>
        <end position="214"/>
    </location>
</feature>
<comment type="caution">
    <text evidence="5">The sequence shown here is derived from an EMBL/GenBank/DDBJ whole genome shotgun (WGS) entry which is preliminary data.</text>
</comment>
<dbReference type="InterPro" id="IPR011515">
    <property type="entry name" value="Shugoshin_C"/>
</dbReference>
<comment type="similarity">
    <text evidence="1">Belongs to the shugoshin family.</text>
</comment>
<keyword evidence="2" id="KW-0159">Chromosome partition</keyword>
<dbReference type="GO" id="GO:0005634">
    <property type="term" value="C:nucleus"/>
    <property type="evidence" value="ECO:0007669"/>
    <property type="project" value="InterPro"/>
</dbReference>
<name>A0AA38CBT5_TAXCH</name>
<organism evidence="5 6">
    <name type="scientific">Taxus chinensis</name>
    <name type="common">Chinese yew</name>
    <name type="synonym">Taxus wallichiana var. chinensis</name>
    <dbReference type="NCBI Taxonomy" id="29808"/>
    <lineage>
        <taxon>Eukaryota</taxon>
        <taxon>Viridiplantae</taxon>
        <taxon>Streptophyta</taxon>
        <taxon>Embryophyta</taxon>
        <taxon>Tracheophyta</taxon>
        <taxon>Spermatophyta</taxon>
        <taxon>Pinopsida</taxon>
        <taxon>Pinidae</taxon>
        <taxon>Conifers II</taxon>
        <taxon>Cupressales</taxon>
        <taxon>Taxaceae</taxon>
        <taxon>Taxus</taxon>
    </lineage>
</organism>
<dbReference type="GO" id="GO:0034090">
    <property type="term" value="P:maintenance of meiotic sister chromatid cohesion"/>
    <property type="evidence" value="ECO:0007669"/>
    <property type="project" value="InterPro"/>
</dbReference>
<sequence>IMAKDKYGGHTPKVESTISMGRKQLLDITNTGVPLASSLKDTFGDALSTPLSKGSTAHLLKEVGLLKKLLAEKEELVESQALEMKKIWVNWCRQSQQNRQLIKKNSEISKELAFDREKLRLVQHDYKQMSAMFKAKIAELEGKCNDLSQLLQGAEERKNKNSCKAQNEKGLESKLTFCGEKDSSPCTSGNMSNGADGSSKLDESANGENSSERRTCLRRRSAKISYKEPSINKKLRQNDQIEWLAQTSSESNCHGASCDGLDNLEKVCEDEVLHFTDVPQLDPMIQDHPSSGELQYLPQPTESCQSLENACFPYMKMSAFSGKATRVEIKHHEQEEQEACAPTISSLNAALESTQQSRRSLAGRPMRKAAEIVVSYKEIPLKVKMRRPA</sequence>
<dbReference type="AlphaFoldDB" id="A0AA38CBT5"/>
<evidence type="ECO:0000256" key="2">
    <source>
        <dbReference type="ARBA" id="ARBA00022829"/>
    </source>
</evidence>
<evidence type="ECO:0000313" key="6">
    <source>
        <dbReference type="Proteomes" id="UP000824469"/>
    </source>
</evidence>
<evidence type="ECO:0000259" key="4">
    <source>
        <dbReference type="Pfam" id="PF07557"/>
    </source>
</evidence>
<feature type="compositionally biased region" description="Polar residues" evidence="3">
    <location>
        <begin position="184"/>
        <end position="196"/>
    </location>
</feature>
<dbReference type="OMA" id="ANGCHAA"/>
<gene>
    <name evidence="5" type="ORF">KI387_039341</name>
</gene>
<feature type="non-terminal residue" evidence="5">
    <location>
        <position position="1"/>
    </location>
</feature>